<dbReference type="AlphaFoldDB" id="A0A385AC82"/>
<dbReference type="Proteomes" id="UP000257607">
    <property type="component" value="Chromosome"/>
</dbReference>
<feature type="transmembrane region" description="Helical" evidence="1">
    <location>
        <begin position="43"/>
        <end position="62"/>
    </location>
</feature>
<sequence length="89" mass="9918">MEMGESKLMSLLKRMIRAAVIILLTLALFFAFQSDTLRVDRLTSKFMILLGVLVVMLFIILLGSPRNTIKTGGGTFFSKTPSNNFFGNI</sequence>
<protein>
    <submittedName>
        <fullName evidence="2">Uncharacterized protein</fullName>
    </submittedName>
</protein>
<evidence type="ECO:0000313" key="3">
    <source>
        <dbReference type="Proteomes" id="UP000257607"/>
    </source>
</evidence>
<accession>A0A385AC82</accession>
<keyword evidence="1" id="KW-1133">Transmembrane helix</keyword>
<dbReference type="EMBL" id="CP031003">
    <property type="protein sequence ID" value="AXN35265.1"/>
    <property type="molecule type" value="Genomic_DNA"/>
</dbReference>
<reference evidence="2 3" key="1">
    <citation type="submission" date="2018-07" db="EMBL/GenBank/DDBJ databases">
        <title>Lactobacillus curvatus genome sequence.</title>
        <authorList>
            <person name="Prechtl R."/>
        </authorList>
    </citation>
    <scope>NUCLEOTIDE SEQUENCE [LARGE SCALE GENOMIC DNA]</scope>
    <source>
        <strain evidence="2 3">TMW 1.1928</strain>
    </source>
</reference>
<evidence type="ECO:0000313" key="2">
    <source>
        <dbReference type="EMBL" id="AXN35265.1"/>
    </source>
</evidence>
<keyword evidence="1" id="KW-0812">Transmembrane</keyword>
<name>A0A385AC82_LATCU</name>
<gene>
    <name evidence="2" type="ORF">DT351_02365</name>
</gene>
<keyword evidence="1" id="KW-0472">Membrane</keyword>
<proteinExistence type="predicted"/>
<evidence type="ECO:0000256" key="1">
    <source>
        <dbReference type="SAM" id="Phobius"/>
    </source>
</evidence>
<organism evidence="2 3">
    <name type="scientific">Latilactobacillus curvatus</name>
    <name type="common">Lactobacillus curvatus</name>
    <dbReference type="NCBI Taxonomy" id="28038"/>
    <lineage>
        <taxon>Bacteria</taxon>
        <taxon>Bacillati</taxon>
        <taxon>Bacillota</taxon>
        <taxon>Bacilli</taxon>
        <taxon>Lactobacillales</taxon>
        <taxon>Lactobacillaceae</taxon>
        <taxon>Latilactobacillus</taxon>
    </lineage>
</organism>